<keyword evidence="3" id="KW-1185">Reference proteome</keyword>
<keyword evidence="1" id="KW-0732">Signal</keyword>
<dbReference type="Proteomes" id="UP001500642">
    <property type="component" value="Unassembled WGS sequence"/>
</dbReference>
<protein>
    <recommendedName>
        <fullName evidence="4">Cell wall-associated hydrolase</fullName>
    </recommendedName>
</protein>
<evidence type="ECO:0008006" key="4">
    <source>
        <dbReference type="Google" id="ProtNLM"/>
    </source>
</evidence>
<comment type="caution">
    <text evidence="2">The sequence shown here is derived from an EMBL/GenBank/DDBJ whole genome shotgun (WGS) entry which is preliminary data.</text>
</comment>
<evidence type="ECO:0000313" key="3">
    <source>
        <dbReference type="Proteomes" id="UP001500642"/>
    </source>
</evidence>
<evidence type="ECO:0000256" key="1">
    <source>
        <dbReference type="SAM" id="SignalP"/>
    </source>
</evidence>
<name>A0ABP8J1P9_9MICO</name>
<accession>A0ABP8J1P9</accession>
<evidence type="ECO:0000313" key="2">
    <source>
        <dbReference type="EMBL" id="GAA4383406.1"/>
    </source>
</evidence>
<organism evidence="2 3">
    <name type="scientific">Brevibacterium pityocampae</name>
    <dbReference type="NCBI Taxonomy" id="506594"/>
    <lineage>
        <taxon>Bacteria</taxon>
        <taxon>Bacillati</taxon>
        <taxon>Actinomycetota</taxon>
        <taxon>Actinomycetes</taxon>
        <taxon>Micrococcales</taxon>
        <taxon>Brevibacteriaceae</taxon>
        <taxon>Brevibacterium</taxon>
    </lineage>
</organism>
<dbReference type="EMBL" id="BAABGL010000002">
    <property type="protein sequence ID" value="GAA4383406.1"/>
    <property type="molecule type" value="Genomic_DNA"/>
</dbReference>
<dbReference type="Gene3D" id="3.90.1720.10">
    <property type="entry name" value="endopeptidase domain like (from Nostoc punctiforme)"/>
    <property type="match status" value="1"/>
</dbReference>
<dbReference type="InterPro" id="IPR038765">
    <property type="entry name" value="Papain-like_cys_pep_sf"/>
</dbReference>
<proteinExistence type="predicted"/>
<feature type="chain" id="PRO_5046415106" description="Cell wall-associated hydrolase" evidence="1">
    <location>
        <begin position="23"/>
        <end position="179"/>
    </location>
</feature>
<feature type="signal peptide" evidence="1">
    <location>
        <begin position="1"/>
        <end position="22"/>
    </location>
</feature>
<reference evidence="3" key="1">
    <citation type="journal article" date="2019" name="Int. J. Syst. Evol. Microbiol.">
        <title>The Global Catalogue of Microorganisms (GCM) 10K type strain sequencing project: providing services to taxonomists for standard genome sequencing and annotation.</title>
        <authorList>
            <consortium name="The Broad Institute Genomics Platform"/>
            <consortium name="The Broad Institute Genome Sequencing Center for Infectious Disease"/>
            <person name="Wu L."/>
            <person name="Ma J."/>
        </authorList>
    </citation>
    <scope>NUCLEOTIDE SEQUENCE [LARGE SCALE GENOMIC DNA]</scope>
    <source>
        <strain evidence="3">JCM 17808</strain>
    </source>
</reference>
<sequence>MLTRTAGTTLAAAGLVAGGALVGPTVIAPETSGTVAAAQSVEDRRQNIIDRAKHWTDQGVPYDMTKYAADPDGVNYRTDCSGFVSMAWGLDTSLSTVTLLEVAHEIPKDDLQPGDILLKGGPGTAGAAGHVTIFNGWANAERTAYHGLEQAGGTGAVERVISYPYEQDASYVPYRGNGL</sequence>
<dbReference type="RefSeq" id="WP_345029261.1">
    <property type="nucleotide sequence ID" value="NZ_BAABGL010000002.1"/>
</dbReference>
<gene>
    <name evidence="2" type="ORF">GCM10023167_02880</name>
</gene>
<dbReference type="SUPFAM" id="SSF54001">
    <property type="entry name" value="Cysteine proteinases"/>
    <property type="match status" value="1"/>
</dbReference>